<feature type="region of interest" description="Disordered" evidence="1">
    <location>
        <begin position="158"/>
        <end position="216"/>
    </location>
</feature>
<dbReference type="EMBL" id="BNCO01000053">
    <property type="protein sequence ID" value="GIL62753.1"/>
    <property type="molecule type" value="Genomic_DNA"/>
</dbReference>
<dbReference type="InterPro" id="IPR007454">
    <property type="entry name" value="UPF0250_YbeD-like"/>
</dbReference>
<dbReference type="Pfam" id="PF04359">
    <property type="entry name" value="DUF493"/>
    <property type="match status" value="1"/>
</dbReference>
<organism evidence="2 3">
    <name type="scientific">Volvox africanus</name>
    <dbReference type="NCBI Taxonomy" id="51714"/>
    <lineage>
        <taxon>Eukaryota</taxon>
        <taxon>Viridiplantae</taxon>
        <taxon>Chlorophyta</taxon>
        <taxon>core chlorophytes</taxon>
        <taxon>Chlorophyceae</taxon>
        <taxon>CS clade</taxon>
        <taxon>Chlamydomonadales</taxon>
        <taxon>Volvocaceae</taxon>
        <taxon>Volvox</taxon>
    </lineage>
</organism>
<dbReference type="Gene3D" id="3.30.70.260">
    <property type="match status" value="1"/>
</dbReference>
<name>A0A8J4FA82_9CHLO</name>
<proteinExistence type="predicted"/>
<dbReference type="InterPro" id="IPR027471">
    <property type="entry name" value="YbeD-like_sf"/>
</dbReference>
<sequence length="291" mass="31333">MFITKVVRGWTLCHPQAGARLARPATRPPHLVVRRASNQPGEPDAGASKPELDDLPLELRDLHINEDGFLIDTKTGKVINEMGATRFDVAVRALRGELDPPSWVENSERTPGVILSALYQFPRSYLFQVVGRPTASTGIAIATNTDTDTDTNAATTTAATSTSGAVDRQAIPMDSSPRAYTSPVVGSGSEAASASGLLRNESQDQQPDKAVSADDFGWSSPSCGKGAFVRDVREVISRITQTSVEDGQVEVKERLGGKYVSVAVDVVVRAPELVQLVYDELAKDPRVIMRF</sequence>
<evidence type="ECO:0000313" key="3">
    <source>
        <dbReference type="Proteomes" id="UP000747399"/>
    </source>
</evidence>
<feature type="compositionally biased region" description="Low complexity" evidence="1">
    <location>
        <begin position="186"/>
        <end position="196"/>
    </location>
</feature>
<comment type="caution">
    <text evidence="2">The sequence shown here is derived from an EMBL/GenBank/DDBJ whole genome shotgun (WGS) entry which is preliminary data.</text>
</comment>
<keyword evidence="3" id="KW-1185">Reference proteome</keyword>
<accession>A0A8J4FA82</accession>
<evidence type="ECO:0000256" key="1">
    <source>
        <dbReference type="SAM" id="MobiDB-lite"/>
    </source>
</evidence>
<gene>
    <name evidence="2" type="ORF">Vafri_16931</name>
</gene>
<dbReference type="Proteomes" id="UP000747399">
    <property type="component" value="Unassembled WGS sequence"/>
</dbReference>
<reference evidence="2" key="1">
    <citation type="journal article" date="2021" name="Proc. Natl. Acad. Sci. U.S.A.">
        <title>Three genomes in the algal genus Volvox reveal the fate of a haploid sex-determining region after a transition to homothallism.</title>
        <authorList>
            <person name="Yamamoto K."/>
            <person name="Hamaji T."/>
            <person name="Kawai-Toyooka H."/>
            <person name="Matsuzaki R."/>
            <person name="Takahashi F."/>
            <person name="Nishimura Y."/>
            <person name="Kawachi M."/>
            <person name="Noguchi H."/>
            <person name="Minakuchi Y."/>
            <person name="Umen J.G."/>
            <person name="Toyoda A."/>
            <person name="Nozaki H."/>
        </authorList>
    </citation>
    <scope>NUCLEOTIDE SEQUENCE</scope>
    <source>
        <strain evidence="2">NIES-3780</strain>
    </source>
</reference>
<dbReference type="SUPFAM" id="SSF117991">
    <property type="entry name" value="YbeD/HP0495-like"/>
    <property type="match status" value="1"/>
</dbReference>
<evidence type="ECO:0000313" key="2">
    <source>
        <dbReference type="EMBL" id="GIL62753.1"/>
    </source>
</evidence>
<dbReference type="AlphaFoldDB" id="A0A8J4FA82"/>
<protein>
    <submittedName>
        <fullName evidence="2">Uncharacterized protein</fullName>
    </submittedName>
</protein>